<gene>
    <name evidence="1" type="primary">rnt</name>
    <name evidence="1" type="ORF">DTO96_100414</name>
</gene>
<evidence type="ECO:0000313" key="2">
    <source>
        <dbReference type="Proteomes" id="UP000252182"/>
    </source>
</evidence>
<keyword evidence="2" id="KW-1185">Reference proteome</keyword>
<dbReference type="EMBL" id="CP031124">
    <property type="protein sequence ID" value="AXF84704.1"/>
    <property type="molecule type" value="Genomic_DNA"/>
</dbReference>
<dbReference type="InterPro" id="IPR012337">
    <property type="entry name" value="RNaseH-like_sf"/>
</dbReference>
<evidence type="ECO:0000313" key="1">
    <source>
        <dbReference type="EMBL" id="AXF84704.1"/>
    </source>
</evidence>
<dbReference type="AlphaFoldDB" id="A0A345D8L6"/>
<dbReference type="OrthoDB" id="9803925at2"/>
<dbReference type="EC" id="3.1.13.-" evidence="1"/>
<dbReference type="GO" id="GO:0003676">
    <property type="term" value="F:nucleic acid binding"/>
    <property type="evidence" value="ECO:0007669"/>
    <property type="project" value="InterPro"/>
</dbReference>
<dbReference type="Proteomes" id="UP000252182">
    <property type="component" value="Chromosome"/>
</dbReference>
<dbReference type="GO" id="GO:0016787">
    <property type="term" value="F:hydrolase activity"/>
    <property type="evidence" value="ECO:0007669"/>
    <property type="project" value="UniProtKB-KW"/>
</dbReference>
<protein>
    <submittedName>
        <fullName evidence="1">Ribonuclease T</fullName>
        <ecNumber evidence="1">3.1.13.-</ecNumber>
    </submittedName>
</protein>
<dbReference type="Gene3D" id="3.30.420.10">
    <property type="entry name" value="Ribonuclease H-like superfamily/Ribonuclease H"/>
    <property type="match status" value="1"/>
</dbReference>
<proteinExistence type="predicted"/>
<dbReference type="InterPro" id="IPR036397">
    <property type="entry name" value="RNaseH_sf"/>
</dbReference>
<dbReference type="KEGG" id="hyf:DTO96_100414"/>
<reference evidence="2" key="1">
    <citation type="submission" date="2018-07" db="EMBL/GenBank/DDBJ databases">
        <authorList>
            <person name="Kim H."/>
        </authorList>
    </citation>
    <scope>NUCLEOTIDE SEQUENCE [LARGE SCALE GENOMIC DNA]</scope>
    <source>
        <strain evidence="2">F02</strain>
    </source>
</reference>
<dbReference type="SUPFAM" id="SSF53098">
    <property type="entry name" value="Ribonuclease H-like"/>
    <property type="match status" value="1"/>
</dbReference>
<sequence length="202" mass="22778">MAKSEIYFVTDIETDGPIPGPHSMLSFASAAYTAEGHLVDTFSVNLDTLEGASGHAFTMKFWATEPEAWAACRSDTIAPEHAMKNYVKWIRTVCKNTSSPVFVGYPAGFDFTFIFWYLMRFTGESPFSWSALDMKTLAMALTGLDYKQAIKPRLPKTWLPEELPHTHIALDDALEQGHIFCQMLNAWRTLHSASEDMQLPMR</sequence>
<dbReference type="RefSeq" id="WP_114561974.1">
    <property type="nucleotide sequence ID" value="NZ_CP031124.1"/>
</dbReference>
<accession>A0A345D8L6</accession>
<organism evidence="1 2">
    <name type="scientific">Ephemeroptericola cinctiostellae</name>
    <dbReference type="NCBI Taxonomy" id="2268024"/>
    <lineage>
        <taxon>Bacteria</taxon>
        <taxon>Pseudomonadati</taxon>
        <taxon>Pseudomonadota</taxon>
        <taxon>Betaproteobacteria</taxon>
        <taxon>Burkholderiales</taxon>
        <taxon>Burkholderiaceae</taxon>
        <taxon>Ephemeroptericola</taxon>
    </lineage>
</organism>
<keyword evidence="1" id="KW-0378">Hydrolase</keyword>
<name>A0A345D8L6_9BURK</name>